<dbReference type="InterPro" id="IPR028082">
    <property type="entry name" value="Peripla_BP_I"/>
</dbReference>
<protein>
    <submittedName>
        <fullName evidence="4">Amino acid/amide ABC transporter substrate-binding protein, HAAT family</fullName>
    </submittedName>
</protein>
<dbReference type="Gene3D" id="3.40.50.2300">
    <property type="match status" value="2"/>
</dbReference>
<dbReference type="AlphaFoldDB" id="K6QEL9"/>
<evidence type="ECO:0000256" key="2">
    <source>
        <dbReference type="ARBA" id="ARBA00022729"/>
    </source>
</evidence>
<evidence type="ECO:0000259" key="3">
    <source>
        <dbReference type="Pfam" id="PF13458"/>
    </source>
</evidence>
<dbReference type="HOGENOM" id="CLU_027128_6_1_9"/>
<name>K6QEL9_9FIRM</name>
<dbReference type="InterPro" id="IPR028081">
    <property type="entry name" value="Leu-bd"/>
</dbReference>
<dbReference type="Proteomes" id="UP000005710">
    <property type="component" value="Unassembled WGS sequence"/>
</dbReference>
<keyword evidence="2" id="KW-0732">Signal</keyword>
<dbReference type="PANTHER" id="PTHR30483:SF6">
    <property type="entry name" value="PERIPLASMIC BINDING PROTEIN OF ABC TRANSPORTER FOR NATURAL AMINO ACIDS"/>
    <property type="match status" value="1"/>
</dbReference>
<dbReference type="STRING" id="867903.ThesuDRAFT_01063"/>
<keyword evidence="5" id="KW-1185">Reference proteome</keyword>
<reference evidence="4" key="2">
    <citation type="submission" date="2012-10" db="EMBL/GenBank/DDBJ databases">
        <title>Improved high-quality draft of Thermaerobacter subterraneus C21, DSM 13965.</title>
        <authorList>
            <consortium name="DOE Joint Genome Institute"/>
            <person name="Eisen J."/>
            <person name="Huntemann M."/>
            <person name="Wei C.-L."/>
            <person name="Han J."/>
            <person name="Detter J.C."/>
            <person name="Han C."/>
            <person name="Tapia R."/>
            <person name="Chen A."/>
            <person name="Kyrpides N."/>
            <person name="Mavromatis K."/>
            <person name="Markowitz V."/>
            <person name="Szeto E."/>
            <person name="Ivanova N."/>
            <person name="Mikhailova N."/>
            <person name="Ovchinnikova G."/>
            <person name="Pagani I."/>
            <person name="Pati A."/>
            <person name="Goodwin L."/>
            <person name="Nordberg H.P."/>
            <person name="Cantor M.N."/>
            <person name="Hua S.X."/>
            <person name="Woyke T."/>
            <person name="Eisen J."/>
            <person name="Klenk H.-P."/>
        </authorList>
    </citation>
    <scope>NUCLEOTIDE SEQUENCE [LARGE SCALE GENOMIC DNA]</scope>
    <source>
        <strain evidence="4">DSM 13965</strain>
    </source>
</reference>
<accession>K6QEL9</accession>
<gene>
    <name evidence="4" type="ORF">ThesuDRAFT_01063</name>
</gene>
<dbReference type="eggNOG" id="COG0683">
    <property type="taxonomic scope" value="Bacteria"/>
</dbReference>
<dbReference type="PROSITE" id="PS51257">
    <property type="entry name" value="PROKAR_LIPOPROTEIN"/>
    <property type="match status" value="1"/>
</dbReference>
<evidence type="ECO:0000256" key="1">
    <source>
        <dbReference type="ARBA" id="ARBA00010062"/>
    </source>
</evidence>
<reference evidence="4" key="1">
    <citation type="submission" date="2010-10" db="EMBL/GenBank/DDBJ databases">
        <authorList>
            <consortium name="US DOE Joint Genome Institute (JGI-PGF)"/>
            <person name="Lucas S."/>
            <person name="Copeland A."/>
            <person name="Lapidus A."/>
            <person name="Bruce D."/>
            <person name="Goodwin L."/>
            <person name="Pitluck S."/>
            <person name="Kyrpides N."/>
            <person name="Mavromatis K."/>
            <person name="Detter J.C."/>
            <person name="Han C."/>
            <person name="Land M."/>
            <person name="Hauser L."/>
            <person name="Markowitz V."/>
            <person name="Cheng J.-F."/>
            <person name="Hugenholtz P."/>
            <person name="Woyke T."/>
            <person name="Wu D."/>
            <person name="Pukall R."/>
            <person name="Wahrenburg C."/>
            <person name="Brambilla E."/>
            <person name="Klenk H.-P."/>
            <person name="Eisen J.A."/>
        </authorList>
    </citation>
    <scope>NUCLEOTIDE SEQUENCE [LARGE SCALE GENOMIC DNA]</scope>
    <source>
        <strain evidence="4">DSM 13965</strain>
    </source>
</reference>
<dbReference type="SUPFAM" id="SSF53822">
    <property type="entry name" value="Periplasmic binding protein-like I"/>
    <property type="match status" value="1"/>
</dbReference>
<dbReference type="Pfam" id="PF13458">
    <property type="entry name" value="Peripla_BP_6"/>
    <property type="match status" value="1"/>
</dbReference>
<organism evidence="4 5">
    <name type="scientific">Thermaerobacter subterraneus DSM 13965</name>
    <dbReference type="NCBI Taxonomy" id="867903"/>
    <lineage>
        <taxon>Bacteria</taxon>
        <taxon>Bacillati</taxon>
        <taxon>Bacillota</taxon>
        <taxon>Clostridia</taxon>
        <taxon>Eubacteriales</taxon>
        <taxon>Clostridiales Family XVII. Incertae Sedis</taxon>
        <taxon>Thermaerobacter</taxon>
    </lineage>
</organism>
<dbReference type="RefSeq" id="WP_006903328.1">
    <property type="nucleotide sequence ID" value="NZ_JH976535.1"/>
</dbReference>
<comment type="similarity">
    <text evidence="1">Belongs to the leucine-binding protein family.</text>
</comment>
<dbReference type="InterPro" id="IPR051010">
    <property type="entry name" value="BCAA_transport"/>
</dbReference>
<comment type="caution">
    <text evidence="4">The sequence shown here is derived from an EMBL/GenBank/DDBJ whole genome shotgun (WGS) entry which is preliminary data.</text>
</comment>
<proteinExistence type="inferred from homology"/>
<evidence type="ECO:0000313" key="5">
    <source>
        <dbReference type="Proteomes" id="UP000005710"/>
    </source>
</evidence>
<feature type="domain" description="Leucine-binding protein" evidence="3">
    <location>
        <begin position="34"/>
        <end position="376"/>
    </location>
</feature>
<dbReference type="EMBL" id="AENY02000002">
    <property type="protein sequence ID" value="EKP95316.1"/>
    <property type="molecule type" value="Genomic_DNA"/>
</dbReference>
<dbReference type="PANTHER" id="PTHR30483">
    <property type="entry name" value="LEUCINE-SPECIFIC-BINDING PROTEIN"/>
    <property type="match status" value="1"/>
</dbReference>
<dbReference type="CDD" id="cd06347">
    <property type="entry name" value="PBP1_ABC_LivK_ligand_binding-like"/>
    <property type="match status" value="1"/>
</dbReference>
<evidence type="ECO:0000313" key="4">
    <source>
        <dbReference type="EMBL" id="EKP95316.1"/>
    </source>
</evidence>
<sequence length="386" mass="41138">MRRRLGAAGIGVVVAALVLGMAGCGGPGAQGDVVKIGVSAPITGNIAAIGESTEKAIRLAEEEINAQGGIDVGGRKMKVQFIIEDDENKPESTASVFQKLITQDQVVAIIGSQSSSASNAGAPIANDAGVPMISPWATNPNVTKDKPYVFRAAFIDPFQGYVMAKFAYENLGARKAAVLYDVAQDYNKGLAEVFRNEFTKMGGQITAYETYTTGDRDFSAQLTSIKATDPDVLFLPNYYSEVPLQVSQARRLGIDAIILGGDGWDSPELLNLGGQDLEGSYFSNHYSAEADTPKVKEFVEKYKAKYGTTPDAAAALTYDSAYILFQAIQRAGSLDRPKIRDAIAATQNFEGVTGTISYQGSGDPVKPAVILKIENGGFKYETTINP</sequence>